<organism evidence="3 4">
    <name type="scientific">Diplogelasinospora grovesii</name>
    <dbReference type="NCBI Taxonomy" id="303347"/>
    <lineage>
        <taxon>Eukaryota</taxon>
        <taxon>Fungi</taxon>
        <taxon>Dikarya</taxon>
        <taxon>Ascomycota</taxon>
        <taxon>Pezizomycotina</taxon>
        <taxon>Sordariomycetes</taxon>
        <taxon>Sordariomycetidae</taxon>
        <taxon>Sordariales</taxon>
        <taxon>Diplogelasinosporaceae</taxon>
        <taxon>Diplogelasinospora</taxon>
    </lineage>
</organism>
<keyword evidence="4" id="KW-1185">Reference proteome</keyword>
<protein>
    <submittedName>
        <fullName evidence="3">Uncharacterized protein</fullName>
    </submittedName>
</protein>
<gene>
    <name evidence="3" type="ORF">QBC46DRAFT_320550</name>
</gene>
<feature type="transmembrane region" description="Helical" evidence="2">
    <location>
        <begin position="365"/>
        <end position="386"/>
    </location>
</feature>
<evidence type="ECO:0000256" key="1">
    <source>
        <dbReference type="SAM" id="MobiDB-lite"/>
    </source>
</evidence>
<keyword evidence="2" id="KW-0472">Membrane</keyword>
<feature type="compositionally biased region" description="Basic and acidic residues" evidence="1">
    <location>
        <begin position="473"/>
        <end position="482"/>
    </location>
</feature>
<accession>A0AAN6S1F6</accession>
<feature type="transmembrane region" description="Helical" evidence="2">
    <location>
        <begin position="322"/>
        <end position="344"/>
    </location>
</feature>
<reference evidence="4" key="1">
    <citation type="journal article" date="2023" name="Mol. Phylogenet. Evol.">
        <title>Genome-scale phylogeny and comparative genomics of the fungal order Sordariales.</title>
        <authorList>
            <person name="Hensen N."/>
            <person name="Bonometti L."/>
            <person name="Westerberg I."/>
            <person name="Brannstrom I.O."/>
            <person name="Guillou S."/>
            <person name="Cros-Aarteil S."/>
            <person name="Calhoun S."/>
            <person name="Haridas S."/>
            <person name="Kuo A."/>
            <person name="Mondo S."/>
            <person name="Pangilinan J."/>
            <person name="Riley R."/>
            <person name="LaButti K."/>
            <person name="Andreopoulos B."/>
            <person name="Lipzen A."/>
            <person name="Chen C."/>
            <person name="Yan M."/>
            <person name="Daum C."/>
            <person name="Ng V."/>
            <person name="Clum A."/>
            <person name="Steindorff A."/>
            <person name="Ohm R.A."/>
            <person name="Martin F."/>
            <person name="Silar P."/>
            <person name="Natvig D.O."/>
            <person name="Lalanne C."/>
            <person name="Gautier V."/>
            <person name="Ament-Velasquez S.L."/>
            <person name="Kruys A."/>
            <person name="Hutchinson M.I."/>
            <person name="Powell A.J."/>
            <person name="Barry K."/>
            <person name="Miller A.N."/>
            <person name="Grigoriev I.V."/>
            <person name="Debuchy R."/>
            <person name="Gladieux P."/>
            <person name="Hiltunen Thoren M."/>
            <person name="Johannesson H."/>
        </authorList>
    </citation>
    <scope>NUCLEOTIDE SEQUENCE [LARGE SCALE GENOMIC DNA]</scope>
    <source>
        <strain evidence="4">CBS 340.73</strain>
    </source>
</reference>
<keyword evidence="2" id="KW-0812">Transmembrane</keyword>
<feature type="transmembrane region" description="Helical" evidence="2">
    <location>
        <begin position="271"/>
        <end position="288"/>
    </location>
</feature>
<feature type="transmembrane region" description="Helical" evidence="2">
    <location>
        <begin position="241"/>
        <end position="259"/>
    </location>
</feature>
<dbReference type="AlphaFoldDB" id="A0AAN6S1F6"/>
<dbReference type="Proteomes" id="UP001303473">
    <property type="component" value="Unassembled WGS sequence"/>
</dbReference>
<sequence length="503" mass="55260">MANATGTIDPTQWNPHNVSSLASLPIAYLTELFFQNATRAKSCVAASAILPLSNFSLLDVQPSVAGNHDVLKVNADPASIDVGLKDLVRFANQLFPYPVNGSAVGDVATWWTNATIFDKGNATDFLSTVVNTCSGTYCRSDFITIGNPDIVGIGMLVATSMLLLLAFLFSLLSFGPIINYIRSPRKKDNPKKKNFSFRSSCVGTVDELFSAVFVFTISVLVSTFVFRYKTDARFDALMADGLSMFCSTTVVMLAATYWAHNRQRPQNTISVFVIAALTIALFATHFSVVNMHASPIELACGTGKGWVSATDGDPFDMNHFRFIPVGFAVWCLTLIGAVFHHPYVEQWKPEKVDGRRTFAYVMWKTGESLPSIFGTAGLIIYAAYFFDTWQMMKVTYGDAFTKSESTWGFGQYLALFTWTPPLLSFGHAMLAGPEAFFISRLPKGFNFVFREDGSVKEVCPCPCPCPCPPHEEHAPVGEKTAAKSENIPLTDRSGHDDDSAPRR</sequence>
<feature type="transmembrane region" description="Helical" evidence="2">
    <location>
        <begin position="195"/>
        <end position="221"/>
    </location>
</feature>
<evidence type="ECO:0000313" key="4">
    <source>
        <dbReference type="Proteomes" id="UP001303473"/>
    </source>
</evidence>
<evidence type="ECO:0000256" key="2">
    <source>
        <dbReference type="SAM" id="Phobius"/>
    </source>
</evidence>
<dbReference type="EMBL" id="MU853867">
    <property type="protein sequence ID" value="KAK3936979.1"/>
    <property type="molecule type" value="Genomic_DNA"/>
</dbReference>
<proteinExistence type="predicted"/>
<feature type="transmembrane region" description="Helical" evidence="2">
    <location>
        <begin position="406"/>
        <end position="430"/>
    </location>
</feature>
<comment type="caution">
    <text evidence="3">The sequence shown here is derived from an EMBL/GenBank/DDBJ whole genome shotgun (WGS) entry which is preliminary data.</text>
</comment>
<feature type="region of interest" description="Disordered" evidence="1">
    <location>
        <begin position="473"/>
        <end position="503"/>
    </location>
</feature>
<feature type="transmembrane region" description="Helical" evidence="2">
    <location>
        <begin position="150"/>
        <end position="174"/>
    </location>
</feature>
<feature type="compositionally biased region" description="Basic and acidic residues" evidence="1">
    <location>
        <begin position="492"/>
        <end position="503"/>
    </location>
</feature>
<evidence type="ECO:0000313" key="3">
    <source>
        <dbReference type="EMBL" id="KAK3936979.1"/>
    </source>
</evidence>
<keyword evidence="2" id="KW-1133">Transmembrane helix</keyword>
<name>A0AAN6S1F6_9PEZI</name>